<evidence type="ECO:0000256" key="3">
    <source>
        <dbReference type="ARBA" id="ARBA00023027"/>
    </source>
</evidence>
<dbReference type="InterPro" id="IPR036291">
    <property type="entry name" value="NAD(P)-bd_dom_sf"/>
</dbReference>
<dbReference type="Pfam" id="PF22725">
    <property type="entry name" value="GFO_IDH_MocA_C3"/>
    <property type="match status" value="1"/>
</dbReference>
<dbReference type="SUPFAM" id="SSF51430">
    <property type="entry name" value="NAD(P)-linked oxidoreductase"/>
    <property type="match status" value="1"/>
</dbReference>
<dbReference type="Gene3D" id="3.20.20.100">
    <property type="entry name" value="NADP-dependent oxidoreductase domain"/>
    <property type="match status" value="1"/>
</dbReference>
<dbReference type="Pfam" id="PF00248">
    <property type="entry name" value="Aldo_ket_red"/>
    <property type="match status" value="1"/>
</dbReference>
<feature type="domain" description="NADP-dependent oxidoreductase" evidence="5">
    <location>
        <begin position="407"/>
        <end position="686"/>
    </location>
</feature>
<dbReference type="PANTHER" id="PTHR22604:SF105">
    <property type="entry name" value="TRANS-1,2-DIHYDROBENZENE-1,2-DIOL DEHYDROGENASE"/>
    <property type="match status" value="1"/>
</dbReference>
<dbReference type="InterPro" id="IPR036812">
    <property type="entry name" value="NAD(P)_OxRdtase_dom_sf"/>
</dbReference>
<evidence type="ECO:0000313" key="9">
    <source>
        <dbReference type="Proteomes" id="UP001055868"/>
    </source>
</evidence>
<reference evidence="8" key="1">
    <citation type="submission" date="2022-05" db="EMBL/GenBank/DDBJ databases">
        <title>Genomic analysis of Brachybacterium sp. CBA3104.</title>
        <authorList>
            <person name="Roh S.W."/>
            <person name="Kim Y.B."/>
            <person name="Kim Y."/>
        </authorList>
    </citation>
    <scope>NUCLEOTIDE SEQUENCE</scope>
    <source>
        <strain evidence="8">CBA3104</strain>
    </source>
</reference>
<evidence type="ECO:0000313" key="8">
    <source>
        <dbReference type="EMBL" id="UQN30215.1"/>
    </source>
</evidence>
<evidence type="ECO:0000256" key="2">
    <source>
        <dbReference type="ARBA" id="ARBA00023002"/>
    </source>
</evidence>
<dbReference type="InterPro" id="IPR055170">
    <property type="entry name" value="GFO_IDH_MocA-like_dom"/>
</dbReference>
<gene>
    <name evidence="8" type="ORF">M4486_02385</name>
</gene>
<feature type="domain" description="Gfo/Idh/MocA-like oxidoreductase N-terminal" evidence="6">
    <location>
        <begin position="27"/>
        <end position="147"/>
    </location>
</feature>
<keyword evidence="2" id="KW-0560">Oxidoreductase</keyword>
<accession>A0ABY4NA04</accession>
<dbReference type="InterPro" id="IPR050984">
    <property type="entry name" value="Gfo/Idh/MocA_domain"/>
</dbReference>
<dbReference type="Gene3D" id="3.30.360.10">
    <property type="entry name" value="Dihydrodipicolinate Reductase, domain 2"/>
    <property type="match status" value="1"/>
</dbReference>
<dbReference type="CDD" id="cd19082">
    <property type="entry name" value="AKR_AKR10A1_2"/>
    <property type="match status" value="1"/>
</dbReference>
<feature type="domain" description="GFO/IDH/MocA-like oxidoreductase" evidence="7">
    <location>
        <begin position="160"/>
        <end position="281"/>
    </location>
</feature>
<evidence type="ECO:0000256" key="4">
    <source>
        <dbReference type="SAM" id="MobiDB-lite"/>
    </source>
</evidence>
<proteinExistence type="inferred from homology"/>
<evidence type="ECO:0000259" key="7">
    <source>
        <dbReference type="Pfam" id="PF22725"/>
    </source>
</evidence>
<dbReference type="RefSeq" id="WP_249479380.1">
    <property type="nucleotide sequence ID" value="NZ_CP097218.1"/>
</dbReference>
<dbReference type="PANTHER" id="PTHR22604">
    <property type="entry name" value="OXIDOREDUCTASES"/>
    <property type="match status" value="1"/>
</dbReference>
<comment type="similarity">
    <text evidence="1">Belongs to the Gfo/Idh/MocA family.</text>
</comment>
<dbReference type="Pfam" id="PF01408">
    <property type="entry name" value="GFO_IDH_MocA"/>
    <property type="match status" value="1"/>
</dbReference>
<name>A0ABY4NA04_9MICO</name>
<protein>
    <submittedName>
        <fullName evidence="8">Aldo/keto reductase</fullName>
    </submittedName>
</protein>
<dbReference type="SUPFAM" id="SSF55347">
    <property type="entry name" value="Glyceraldehyde-3-phosphate dehydrogenase-like, C-terminal domain"/>
    <property type="match status" value="1"/>
</dbReference>
<evidence type="ECO:0000259" key="6">
    <source>
        <dbReference type="Pfam" id="PF01408"/>
    </source>
</evidence>
<dbReference type="InterPro" id="IPR000683">
    <property type="entry name" value="Gfo/Idh/MocA-like_OxRdtase_N"/>
</dbReference>
<keyword evidence="3" id="KW-0520">NAD</keyword>
<sequence length="692" mass="74625">MNTDSSAPTHDDSSTERAAAPGAPARLRWAVLGPGSIARRFAGQLPHSELGVLVGAGSRDPERAREFAREFGIAEDPGAVIGTYEEVLASDAVDAVYVSTVHTEHARLSIAALEAGKHVLCEKPLAVNHGTAMAVADVARRTGRVLLEAFMYRFHPQTVQVLDLVREGAIGELVHVDASFSFDTGAREGRLFDPQIAGGGILDVGCYPLSLARLVAGAAAGRTVVEPAALRAAGTVGPTGVDEWAAAELTFAGGATASLRTGVRLADPQSATITGSRGVIRLEDPWTLGEDTVISLDTAGEEPREIRVEHAHPYALEADALARAVLAGRSEVPELDLEASLGQARALDDWREQIGLRYPFEREDSAIPTVSGAPLRVRADREHSAMPYGEIPGVGKKISRLVMGCDNQPNLAHASALFDAFVEAGGTTFDSAYIYGGGHHEVQLGQWITNRGIREDVVVITKGAHTPHCDPDSLSRQLLESLERQQTDYADLYMMHRDNLEIPVGEFVDVLNEHLEAGRIRAFGGSNWTPARVDEANAYAAAHGKQGFSLLSNHFGLAEALDVPWAGCVHATDPASKAWLEERKIPLFPWSSQARGFFTGRAAPEDRSDAELVRCYYSDDNFERLERARTLAREFGVPPTAIALAYVLAQPFPTFPLFGPRSIAEMRSSMEGLSVQLTPEQVAWLDLREDMA</sequence>
<evidence type="ECO:0000256" key="1">
    <source>
        <dbReference type="ARBA" id="ARBA00010928"/>
    </source>
</evidence>
<evidence type="ECO:0000259" key="5">
    <source>
        <dbReference type="Pfam" id="PF00248"/>
    </source>
</evidence>
<dbReference type="Proteomes" id="UP001055868">
    <property type="component" value="Chromosome"/>
</dbReference>
<dbReference type="Gene3D" id="3.40.50.720">
    <property type="entry name" value="NAD(P)-binding Rossmann-like Domain"/>
    <property type="match status" value="1"/>
</dbReference>
<organism evidence="8 9">
    <name type="scientific">Brachybacterium kimchii</name>
    <dbReference type="NCBI Taxonomy" id="2942909"/>
    <lineage>
        <taxon>Bacteria</taxon>
        <taxon>Bacillati</taxon>
        <taxon>Actinomycetota</taxon>
        <taxon>Actinomycetes</taxon>
        <taxon>Micrococcales</taxon>
        <taxon>Dermabacteraceae</taxon>
        <taxon>Brachybacterium</taxon>
    </lineage>
</organism>
<dbReference type="SUPFAM" id="SSF51735">
    <property type="entry name" value="NAD(P)-binding Rossmann-fold domains"/>
    <property type="match status" value="1"/>
</dbReference>
<keyword evidence="9" id="KW-1185">Reference proteome</keyword>
<dbReference type="InterPro" id="IPR023210">
    <property type="entry name" value="NADP_OxRdtase_dom"/>
</dbReference>
<feature type="region of interest" description="Disordered" evidence="4">
    <location>
        <begin position="1"/>
        <end position="21"/>
    </location>
</feature>
<dbReference type="EMBL" id="CP097218">
    <property type="protein sequence ID" value="UQN30215.1"/>
    <property type="molecule type" value="Genomic_DNA"/>
</dbReference>